<name>M2SMH5_COCH5</name>
<protein>
    <submittedName>
        <fullName evidence="1">Uncharacterized protein</fullName>
    </submittedName>
</protein>
<dbReference type="Proteomes" id="UP000016936">
    <property type="component" value="Unassembled WGS sequence"/>
</dbReference>
<keyword evidence="2" id="KW-1185">Reference proteome</keyword>
<evidence type="ECO:0000313" key="1">
    <source>
        <dbReference type="EMBL" id="EMD86535.1"/>
    </source>
</evidence>
<gene>
    <name evidence="1" type="ORF">COCHEDRAFT_1218733</name>
</gene>
<accession>M2SMH5</accession>
<organism evidence="1 2">
    <name type="scientific">Cochliobolus heterostrophus (strain C5 / ATCC 48332 / race O)</name>
    <name type="common">Southern corn leaf blight fungus</name>
    <name type="synonym">Bipolaris maydis</name>
    <dbReference type="NCBI Taxonomy" id="701091"/>
    <lineage>
        <taxon>Eukaryota</taxon>
        <taxon>Fungi</taxon>
        <taxon>Dikarya</taxon>
        <taxon>Ascomycota</taxon>
        <taxon>Pezizomycotina</taxon>
        <taxon>Dothideomycetes</taxon>
        <taxon>Pleosporomycetidae</taxon>
        <taxon>Pleosporales</taxon>
        <taxon>Pleosporineae</taxon>
        <taxon>Pleosporaceae</taxon>
        <taxon>Bipolaris</taxon>
    </lineage>
</organism>
<dbReference type="HOGENOM" id="CLU_2704626_0_0_1"/>
<sequence length="73" mass="8677">MDVRIALHGTPFYRSDAAPSTLASHTLKKDYRETTNHIMWQFITLQFVACVNQYAAYLEERNFHQREEHLHAR</sequence>
<reference evidence="2" key="2">
    <citation type="journal article" date="2013" name="PLoS Genet.">
        <title>Comparative genome structure, secondary metabolite, and effector coding capacity across Cochliobolus pathogens.</title>
        <authorList>
            <person name="Condon B.J."/>
            <person name="Leng Y."/>
            <person name="Wu D."/>
            <person name="Bushley K.E."/>
            <person name="Ohm R.A."/>
            <person name="Otillar R."/>
            <person name="Martin J."/>
            <person name="Schackwitz W."/>
            <person name="Grimwood J."/>
            <person name="MohdZainudin N."/>
            <person name="Xue C."/>
            <person name="Wang R."/>
            <person name="Manning V.A."/>
            <person name="Dhillon B."/>
            <person name="Tu Z.J."/>
            <person name="Steffenson B.J."/>
            <person name="Salamov A."/>
            <person name="Sun H."/>
            <person name="Lowry S."/>
            <person name="LaButti K."/>
            <person name="Han J."/>
            <person name="Copeland A."/>
            <person name="Lindquist E."/>
            <person name="Barry K."/>
            <person name="Schmutz J."/>
            <person name="Baker S.E."/>
            <person name="Ciuffetti L.M."/>
            <person name="Grigoriev I.V."/>
            <person name="Zhong S."/>
            <person name="Turgeon B.G."/>
        </authorList>
    </citation>
    <scope>NUCLEOTIDE SEQUENCE [LARGE SCALE GENOMIC DNA]</scope>
    <source>
        <strain evidence="2">C5 / ATCC 48332 / race O</strain>
    </source>
</reference>
<evidence type="ECO:0000313" key="2">
    <source>
        <dbReference type="Proteomes" id="UP000016936"/>
    </source>
</evidence>
<dbReference type="EMBL" id="KB445585">
    <property type="protein sequence ID" value="EMD86535.1"/>
    <property type="molecule type" value="Genomic_DNA"/>
</dbReference>
<proteinExistence type="predicted"/>
<dbReference type="AlphaFoldDB" id="M2SMH5"/>
<reference evidence="1 2" key="1">
    <citation type="journal article" date="2012" name="PLoS Pathog.">
        <title>Diverse lifestyles and strategies of plant pathogenesis encoded in the genomes of eighteen Dothideomycetes fungi.</title>
        <authorList>
            <person name="Ohm R.A."/>
            <person name="Feau N."/>
            <person name="Henrissat B."/>
            <person name="Schoch C.L."/>
            <person name="Horwitz B.A."/>
            <person name="Barry K.W."/>
            <person name="Condon B.J."/>
            <person name="Copeland A.C."/>
            <person name="Dhillon B."/>
            <person name="Glaser F."/>
            <person name="Hesse C.N."/>
            <person name="Kosti I."/>
            <person name="LaButti K."/>
            <person name="Lindquist E.A."/>
            <person name="Lucas S."/>
            <person name="Salamov A.A."/>
            <person name="Bradshaw R.E."/>
            <person name="Ciuffetti L."/>
            <person name="Hamelin R.C."/>
            <person name="Kema G.H.J."/>
            <person name="Lawrence C."/>
            <person name="Scott J.A."/>
            <person name="Spatafora J.W."/>
            <person name="Turgeon B.G."/>
            <person name="de Wit P.J.G.M."/>
            <person name="Zhong S."/>
            <person name="Goodwin S.B."/>
            <person name="Grigoriev I.V."/>
        </authorList>
    </citation>
    <scope>NUCLEOTIDE SEQUENCE [LARGE SCALE GENOMIC DNA]</scope>
    <source>
        <strain evidence="2">C5 / ATCC 48332 / race O</strain>
    </source>
</reference>